<dbReference type="Proteomes" id="UP000041625">
    <property type="component" value="Unassembled WGS sequence"/>
</dbReference>
<organism evidence="1 2">
    <name type="scientific">Vibrio coralliirubri</name>
    <dbReference type="NCBI Taxonomy" id="1516159"/>
    <lineage>
        <taxon>Bacteria</taxon>
        <taxon>Pseudomonadati</taxon>
        <taxon>Pseudomonadota</taxon>
        <taxon>Gammaproteobacteria</taxon>
        <taxon>Vibrionales</taxon>
        <taxon>Vibrionaceae</taxon>
        <taxon>Vibrio</taxon>
    </lineage>
</organism>
<reference evidence="1 2" key="1">
    <citation type="submission" date="2014-06" db="EMBL/GenBank/DDBJ databases">
        <authorList>
            <person name="Le Roux F."/>
        </authorList>
    </citation>
    <scope>NUCLEOTIDE SEQUENCE [LARGE SCALE GENOMIC DNA]</scope>
    <source>
        <strain evidence="1 2">J2-31</strain>
    </source>
</reference>
<sequence length="49" mass="5905">MNSAAITGYVAVLHERQNRKLFFFQVDTSFRYYLLSKYSRIELADWILE</sequence>
<keyword evidence="2" id="KW-1185">Reference proteome</keyword>
<evidence type="ECO:0000313" key="1">
    <source>
        <dbReference type="EMBL" id="CDT62665.1"/>
    </source>
</evidence>
<evidence type="ECO:0000313" key="2">
    <source>
        <dbReference type="Proteomes" id="UP000041625"/>
    </source>
</evidence>
<gene>
    <name evidence="1" type="ORF">VCR31J2_1270643</name>
</gene>
<comment type="caution">
    <text evidence="1">The sequence shown here is derived from an EMBL/GenBank/DDBJ whole genome shotgun (WGS) entry which is preliminary data.</text>
</comment>
<protein>
    <submittedName>
        <fullName evidence="1">Uncharacterized protein</fullName>
    </submittedName>
</protein>
<proteinExistence type="predicted"/>
<name>A0AA87BZC1_9VIBR</name>
<dbReference type="AlphaFoldDB" id="A0AA87BZC1"/>
<dbReference type="EMBL" id="CCKJ01000032">
    <property type="protein sequence ID" value="CDT62665.1"/>
    <property type="molecule type" value="Genomic_DNA"/>
</dbReference>
<accession>A0AA87BZC1</accession>